<protein>
    <submittedName>
        <fullName evidence="1">Uncharacterized protein</fullName>
    </submittedName>
</protein>
<keyword evidence="2" id="KW-1185">Reference proteome</keyword>
<evidence type="ECO:0000313" key="2">
    <source>
        <dbReference type="Proteomes" id="UP001266305"/>
    </source>
</evidence>
<comment type="caution">
    <text evidence="1">The sequence shown here is derived from an EMBL/GenBank/DDBJ whole genome shotgun (WGS) entry which is preliminary data.</text>
</comment>
<name>A0ABQ9U5B1_SAGOE</name>
<accession>A0ABQ9U5B1</accession>
<reference evidence="1 2" key="1">
    <citation type="submission" date="2023-05" db="EMBL/GenBank/DDBJ databases">
        <title>B98-5 Cell Line De Novo Hybrid Assembly: An Optical Mapping Approach.</title>
        <authorList>
            <person name="Kananen K."/>
            <person name="Auerbach J.A."/>
            <person name="Kautto E."/>
            <person name="Blachly J.S."/>
        </authorList>
    </citation>
    <scope>NUCLEOTIDE SEQUENCE [LARGE SCALE GENOMIC DNA]</scope>
    <source>
        <strain evidence="1">B95-8</strain>
        <tissue evidence="1">Cell line</tissue>
    </source>
</reference>
<dbReference type="Proteomes" id="UP001266305">
    <property type="component" value="Unassembled WGS sequence"/>
</dbReference>
<proteinExistence type="predicted"/>
<organism evidence="1 2">
    <name type="scientific">Saguinus oedipus</name>
    <name type="common">Cotton-top tamarin</name>
    <name type="synonym">Oedipomidas oedipus</name>
    <dbReference type="NCBI Taxonomy" id="9490"/>
    <lineage>
        <taxon>Eukaryota</taxon>
        <taxon>Metazoa</taxon>
        <taxon>Chordata</taxon>
        <taxon>Craniata</taxon>
        <taxon>Vertebrata</taxon>
        <taxon>Euteleostomi</taxon>
        <taxon>Mammalia</taxon>
        <taxon>Eutheria</taxon>
        <taxon>Euarchontoglires</taxon>
        <taxon>Primates</taxon>
        <taxon>Haplorrhini</taxon>
        <taxon>Platyrrhini</taxon>
        <taxon>Cebidae</taxon>
        <taxon>Callitrichinae</taxon>
        <taxon>Saguinus</taxon>
    </lineage>
</organism>
<sequence>MVADAELELLLIVEDDSAGGVGALEPALVKDCLFIFTMGLSSTVVTALSNLDD</sequence>
<dbReference type="EMBL" id="JASSZA010000015">
    <property type="protein sequence ID" value="KAK2092248.1"/>
    <property type="molecule type" value="Genomic_DNA"/>
</dbReference>
<evidence type="ECO:0000313" key="1">
    <source>
        <dbReference type="EMBL" id="KAK2092248.1"/>
    </source>
</evidence>
<gene>
    <name evidence="1" type="ORF">P7K49_028776</name>
</gene>